<evidence type="ECO:0000313" key="2">
    <source>
        <dbReference type="Proteomes" id="UP001158067"/>
    </source>
</evidence>
<reference evidence="1 2" key="1">
    <citation type="submission" date="2017-05" db="EMBL/GenBank/DDBJ databases">
        <authorList>
            <person name="Varghese N."/>
            <person name="Submissions S."/>
        </authorList>
    </citation>
    <scope>NUCLEOTIDE SEQUENCE [LARGE SCALE GENOMIC DNA]</scope>
    <source>
        <strain evidence="1 2">DSM 25457</strain>
    </source>
</reference>
<keyword evidence="2" id="KW-1185">Reference proteome</keyword>
<sequence length="70" mass="8173">MTELRIVKTLVFRMGIPMWIRCVETRSLPAQFEKPFLIDPEPLSQFARWVNAHDGVIFGPFRFRLPPGSQ</sequence>
<evidence type="ECO:0000313" key="1">
    <source>
        <dbReference type="EMBL" id="SMP37811.1"/>
    </source>
</evidence>
<organism evidence="1 2">
    <name type="scientific">Neorhodopirellula lusitana</name>
    <dbReference type="NCBI Taxonomy" id="445327"/>
    <lineage>
        <taxon>Bacteria</taxon>
        <taxon>Pseudomonadati</taxon>
        <taxon>Planctomycetota</taxon>
        <taxon>Planctomycetia</taxon>
        <taxon>Pirellulales</taxon>
        <taxon>Pirellulaceae</taxon>
        <taxon>Neorhodopirellula</taxon>
    </lineage>
</organism>
<comment type="caution">
    <text evidence="1">The sequence shown here is derived from an EMBL/GenBank/DDBJ whole genome shotgun (WGS) entry which is preliminary data.</text>
</comment>
<gene>
    <name evidence="1" type="ORF">SAMN06265222_10129</name>
</gene>
<dbReference type="Proteomes" id="UP001158067">
    <property type="component" value="Unassembled WGS sequence"/>
</dbReference>
<proteinExistence type="predicted"/>
<name>A0ABY1PMQ5_9BACT</name>
<dbReference type="EMBL" id="FXUG01000001">
    <property type="protein sequence ID" value="SMP37811.1"/>
    <property type="molecule type" value="Genomic_DNA"/>
</dbReference>
<protein>
    <submittedName>
        <fullName evidence="1">Uncharacterized protein</fullName>
    </submittedName>
</protein>
<accession>A0ABY1PMQ5</accession>